<dbReference type="AlphaFoldDB" id="A0A3M7S632"/>
<organism evidence="2 3">
    <name type="scientific">Brachionus plicatilis</name>
    <name type="common">Marine rotifer</name>
    <name type="synonym">Brachionus muelleri</name>
    <dbReference type="NCBI Taxonomy" id="10195"/>
    <lineage>
        <taxon>Eukaryota</taxon>
        <taxon>Metazoa</taxon>
        <taxon>Spiralia</taxon>
        <taxon>Gnathifera</taxon>
        <taxon>Rotifera</taxon>
        <taxon>Eurotatoria</taxon>
        <taxon>Monogononta</taxon>
        <taxon>Pseudotrocha</taxon>
        <taxon>Ploima</taxon>
        <taxon>Brachionidae</taxon>
        <taxon>Brachionus</taxon>
    </lineage>
</organism>
<feature type="transmembrane region" description="Helical" evidence="1">
    <location>
        <begin position="43"/>
        <end position="62"/>
    </location>
</feature>
<keyword evidence="1" id="KW-1133">Transmembrane helix</keyword>
<feature type="transmembrane region" description="Helical" evidence="1">
    <location>
        <begin position="12"/>
        <end position="31"/>
    </location>
</feature>
<protein>
    <submittedName>
        <fullName evidence="2">Uncharacterized protein</fullName>
    </submittedName>
</protein>
<keyword evidence="3" id="KW-1185">Reference proteome</keyword>
<keyword evidence="1" id="KW-0472">Membrane</keyword>
<evidence type="ECO:0000256" key="1">
    <source>
        <dbReference type="SAM" id="Phobius"/>
    </source>
</evidence>
<evidence type="ECO:0000313" key="2">
    <source>
        <dbReference type="EMBL" id="RNA31294.1"/>
    </source>
</evidence>
<reference evidence="2 3" key="1">
    <citation type="journal article" date="2018" name="Sci. Rep.">
        <title>Genomic signatures of local adaptation to the degree of environmental predictability in rotifers.</title>
        <authorList>
            <person name="Franch-Gras L."/>
            <person name="Hahn C."/>
            <person name="Garcia-Roger E.M."/>
            <person name="Carmona M.J."/>
            <person name="Serra M."/>
            <person name="Gomez A."/>
        </authorList>
    </citation>
    <scope>NUCLEOTIDE SEQUENCE [LARGE SCALE GENOMIC DNA]</scope>
    <source>
        <strain evidence="2">HYR1</strain>
    </source>
</reference>
<gene>
    <name evidence="2" type="ORF">BpHYR1_033889</name>
</gene>
<evidence type="ECO:0000313" key="3">
    <source>
        <dbReference type="Proteomes" id="UP000276133"/>
    </source>
</evidence>
<keyword evidence="1" id="KW-0812">Transmembrane</keyword>
<dbReference type="EMBL" id="REGN01001958">
    <property type="protein sequence ID" value="RNA31294.1"/>
    <property type="molecule type" value="Genomic_DNA"/>
</dbReference>
<accession>A0A3M7S632</accession>
<sequence>MLKIELNFDLLIFYNFNLTLEFVHLFINSSILKIISIRAHIKYVLLIFSMKMCTGFCFYNQMCLVY</sequence>
<dbReference type="Proteomes" id="UP000276133">
    <property type="component" value="Unassembled WGS sequence"/>
</dbReference>
<proteinExistence type="predicted"/>
<name>A0A3M7S632_BRAPC</name>
<comment type="caution">
    <text evidence="2">The sequence shown here is derived from an EMBL/GenBank/DDBJ whole genome shotgun (WGS) entry which is preliminary data.</text>
</comment>